<dbReference type="GO" id="GO:0005524">
    <property type="term" value="F:ATP binding"/>
    <property type="evidence" value="ECO:0007669"/>
    <property type="project" value="UniProtKB-KW"/>
</dbReference>
<dbReference type="InterPro" id="IPR003593">
    <property type="entry name" value="AAA+_ATPase"/>
</dbReference>
<keyword evidence="3" id="KW-1003">Cell membrane</keyword>
<dbReference type="EMBL" id="AGCK01000236">
    <property type="protein sequence ID" value="EHM43720.1"/>
    <property type="molecule type" value="Genomic_DNA"/>
</dbReference>
<evidence type="ECO:0000256" key="3">
    <source>
        <dbReference type="ARBA" id="ARBA00022475"/>
    </source>
</evidence>
<dbReference type="PANTHER" id="PTHR43790:SF4">
    <property type="entry name" value="GUANOSINE IMPORT ATP-BINDING PROTEIN NUPO"/>
    <property type="match status" value="1"/>
</dbReference>
<comment type="subcellular location">
    <subcellularLocation>
        <location evidence="1">Cell membrane</location>
        <topology evidence="1">Peripheral membrane protein</topology>
    </subcellularLocation>
</comment>
<comment type="caution">
    <text evidence="11">The sequence shown here is derived from an EMBL/GenBank/DDBJ whole genome shotgun (WGS) entry which is preliminary data.</text>
</comment>
<dbReference type="PANTHER" id="PTHR43790">
    <property type="entry name" value="CARBOHYDRATE TRANSPORT ATP-BINDING PROTEIN MG119-RELATED"/>
    <property type="match status" value="1"/>
</dbReference>
<keyword evidence="5" id="KW-0547">Nucleotide-binding</keyword>
<proteinExistence type="predicted"/>
<evidence type="ECO:0000256" key="9">
    <source>
        <dbReference type="SAM" id="MobiDB-lite"/>
    </source>
</evidence>
<dbReference type="HOGENOM" id="CLU_478625_0_0_9"/>
<organism evidence="11 12">
    <name type="scientific">Flavonifractor plautii ATCC 29863</name>
    <dbReference type="NCBI Taxonomy" id="411475"/>
    <lineage>
        <taxon>Bacteria</taxon>
        <taxon>Bacillati</taxon>
        <taxon>Bacillota</taxon>
        <taxon>Clostridia</taxon>
        <taxon>Eubacteriales</taxon>
        <taxon>Oscillospiraceae</taxon>
        <taxon>Flavonifractor</taxon>
    </lineage>
</organism>
<keyword evidence="6 11" id="KW-0067">ATP-binding</keyword>
<dbReference type="FunFam" id="3.40.50.300:FF:000127">
    <property type="entry name" value="Ribose import ATP-binding protein RbsA"/>
    <property type="match status" value="1"/>
</dbReference>
<dbReference type="GO" id="GO:0005886">
    <property type="term" value="C:plasma membrane"/>
    <property type="evidence" value="ECO:0007669"/>
    <property type="project" value="UniProtKB-SubCell"/>
</dbReference>
<feature type="non-terminal residue" evidence="11">
    <location>
        <position position="1"/>
    </location>
</feature>
<dbReference type="CDD" id="cd03215">
    <property type="entry name" value="ABC_Carb_Monos_II"/>
    <property type="match status" value="1"/>
</dbReference>
<dbReference type="CDD" id="cd03216">
    <property type="entry name" value="ABC_Carb_Monos_I"/>
    <property type="match status" value="1"/>
</dbReference>
<evidence type="ECO:0000256" key="4">
    <source>
        <dbReference type="ARBA" id="ARBA00022737"/>
    </source>
</evidence>
<sequence>RPRRAGPGFLPRDRAGGLCREEQRVREKRTLRPRGGRERRLGLEQVSAIQLKGITKRFGRVVANDGIDLEVRRGEILSLLGENGSGKTTLMNMISGIYFPDEGHIQVGGREVTIRSPKDAYALGIGMIHQHFKLVDVFTAAQNIVLGLEGKGAFDLRAAARRVKEISEKYGFDIDPGKKVYDMSVSEKQTVEILKVLYRGADILILDEPTAVLTPQETEKLFAVLRNMRADGKAIVIITHKLHEVMALSDRVAVLRKGKYIGTVHTADTDPQKLTEMMVGRAVSLNIDRPEAKYRDLRLEVKGLTCRDHEGIKTLDDVSFQAFGGEILGIAGIAGSGQKELLEAIAGLQAAEAGSVLYYPPHPNSDIAGYHVPVDRDGEELVGKTPMQIRRVGVSLAFVPEDRLGMGLVAGMDMVDNMMLKTYREHKGPFVDRKAPRALAQRLIDELEIVTPGVGTPVRRLSGGNVQKVLVGREIDSTPTVLMTAYPVRGLDINSSYTIYGLLNQQKMKGVAVLLVGEDLDVLLELCDRILVLCGGKVSGIVDGRNTTKEEVGLYMTHVGGGKEAGERA</sequence>
<dbReference type="PROSITE" id="PS50893">
    <property type="entry name" value="ABC_TRANSPORTER_2"/>
    <property type="match status" value="2"/>
</dbReference>
<keyword evidence="2" id="KW-0813">Transport</keyword>
<evidence type="ECO:0000256" key="8">
    <source>
        <dbReference type="ARBA" id="ARBA00023136"/>
    </source>
</evidence>
<protein>
    <submittedName>
        <fullName evidence="11">ABC transporter, ATP-binding protein</fullName>
    </submittedName>
</protein>
<evidence type="ECO:0000313" key="11">
    <source>
        <dbReference type="EMBL" id="EHM43720.1"/>
    </source>
</evidence>
<keyword evidence="4" id="KW-0677">Repeat</keyword>
<dbReference type="Pfam" id="PF00005">
    <property type="entry name" value="ABC_tran"/>
    <property type="match status" value="2"/>
</dbReference>
<dbReference type="AlphaFoldDB" id="G9YTQ4"/>
<keyword evidence="8" id="KW-0472">Membrane</keyword>
<reference evidence="11 12" key="1">
    <citation type="submission" date="2011-08" db="EMBL/GenBank/DDBJ databases">
        <authorList>
            <person name="Weinstock G."/>
            <person name="Sodergren E."/>
            <person name="Clifton S."/>
            <person name="Fulton L."/>
            <person name="Fulton B."/>
            <person name="Courtney L."/>
            <person name="Fronick C."/>
            <person name="Harrison M."/>
            <person name="Strong C."/>
            <person name="Farmer C."/>
            <person name="Delahaunty K."/>
            <person name="Markovic C."/>
            <person name="Hall O."/>
            <person name="Minx P."/>
            <person name="Tomlinson C."/>
            <person name="Mitreva M."/>
            <person name="Hou S."/>
            <person name="Chen J."/>
            <person name="Wollam A."/>
            <person name="Pepin K.H."/>
            <person name="Johnson M."/>
            <person name="Bhonagiri V."/>
            <person name="Zhang X."/>
            <person name="Suruliraj S."/>
            <person name="Warren W."/>
            <person name="Chinwalla A."/>
            <person name="Mardis E.R."/>
            <person name="Wilson R.K."/>
        </authorList>
    </citation>
    <scope>NUCLEOTIDE SEQUENCE [LARGE SCALE GENOMIC DNA]</scope>
    <source>
        <strain evidence="11 12">ATCC 29863</strain>
    </source>
</reference>
<dbReference type="InterPro" id="IPR003439">
    <property type="entry name" value="ABC_transporter-like_ATP-bd"/>
</dbReference>
<feature type="domain" description="ABC transporter" evidence="10">
    <location>
        <begin position="49"/>
        <end position="282"/>
    </location>
</feature>
<name>G9YTQ4_FLAPL</name>
<evidence type="ECO:0000256" key="1">
    <source>
        <dbReference type="ARBA" id="ARBA00004202"/>
    </source>
</evidence>
<dbReference type="SUPFAM" id="SSF52540">
    <property type="entry name" value="P-loop containing nucleoside triphosphate hydrolases"/>
    <property type="match status" value="2"/>
</dbReference>
<dbReference type="GO" id="GO:0016887">
    <property type="term" value="F:ATP hydrolysis activity"/>
    <property type="evidence" value="ECO:0007669"/>
    <property type="project" value="InterPro"/>
</dbReference>
<dbReference type="Proteomes" id="UP000004459">
    <property type="component" value="Unassembled WGS sequence"/>
</dbReference>
<dbReference type="SMART" id="SM00382">
    <property type="entry name" value="AAA"/>
    <property type="match status" value="2"/>
</dbReference>
<dbReference type="InterPro" id="IPR050107">
    <property type="entry name" value="ABC_carbohydrate_import_ATPase"/>
</dbReference>
<dbReference type="InterPro" id="IPR027417">
    <property type="entry name" value="P-loop_NTPase"/>
</dbReference>
<dbReference type="Gene3D" id="3.40.50.300">
    <property type="entry name" value="P-loop containing nucleotide triphosphate hydrolases"/>
    <property type="match status" value="2"/>
</dbReference>
<accession>G9YTQ4</accession>
<feature type="domain" description="ABC transporter" evidence="10">
    <location>
        <begin position="299"/>
        <end position="560"/>
    </location>
</feature>
<evidence type="ECO:0000256" key="2">
    <source>
        <dbReference type="ARBA" id="ARBA00022448"/>
    </source>
</evidence>
<dbReference type="PATRIC" id="fig|411475.3.peg.2516"/>
<evidence type="ECO:0000256" key="6">
    <source>
        <dbReference type="ARBA" id="ARBA00022840"/>
    </source>
</evidence>
<evidence type="ECO:0000259" key="10">
    <source>
        <dbReference type="PROSITE" id="PS50893"/>
    </source>
</evidence>
<evidence type="ECO:0000256" key="7">
    <source>
        <dbReference type="ARBA" id="ARBA00022967"/>
    </source>
</evidence>
<gene>
    <name evidence="11" type="ORF">HMPREF0372_02916</name>
</gene>
<feature type="region of interest" description="Disordered" evidence="9">
    <location>
        <begin position="1"/>
        <end position="21"/>
    </location>
</feature>
<dbReference type="STRING" id="292800.A4U99_00140"/>
<evidence type="ECO:0000256" key="5">
    <source>
        <dbReference type="ARBA" id="ARBA00022741"/>
    </source>
</evidence>
<keyword evidence="7" id="KW-1278">Translocase</keyword>
<evidence type="ECO:0000313" key="12">
    <source>
        <dbReference type="Proteomes" id="UP000004459"/>
    </source>
</evidence>
<feature type="compositionally biased region" description="Basic and acidic residues" evidence="9">
    <location>
        <begin position="11"/>
        <end position="21"/>
    </location>
</feature>